<keyword evidence="8" id="KW-0057">Aromatic amino acid biosynthesis</keyword>
<evidence type="ECO:0000256" key="2">
    <source>
        <dbReference type="ARBA" id="ARBA00003924"/>
    </source>
</evidence>
<gene>
    <name evidence="8 12" type="primary">aroQ</name>
    <name evidence="12" type="ORF">PWN146_03958</name>
</gene>
<keyword evidence="8" id="KW-0028">Amino-acid biosynthesis</keyword>
<feature type="active site" description="Proton donor" evidence="8 9">
    <location>
        <position position="103"/>
    </location>
</feature>
<proteinExistence type="inferred from homology"/>
<dbReference type="InterPro" id="IPR018509">
    <property type="entry name" value="DHquinase_II_CS"/>
</dbReference>
<feature type="site" description="Transition state stabilizer" evidence="8 11">
    <location>
        <position position="21"/>
    </location>
</feature>
<evidence type="ECO:0000256" key="1">
    <source>
        <dbReference type="ARBA" id="ARBA00001864"/>
    </source>
</evidence>
<feature type="active site" description="Proton acceptor" evidence="8 9">
    <location>
        <position position="26"/>
    </location>
</feature>
<dbReference type="NCBIfam" id="NF003804">
    <property type="entry name" value="PRK05395.1-1"/>
    <property type="match status" value="1"/>
</dbReference>
<evidence type="ECO:0000256" key="10">
    <source>
        <dbReference type="PIRSR" id="PIRSR001399-2"/>
    </source>
</evidence>
<dbReference type="Gene3D" id="3.40.50.9100">
    <property type="entry name" value="Dehydroquinase, class II"/>
    <property type="match status" value="1"/>
</dbReference>
<dbReference type="NCBIfam" id="NF003805">
    <property type="entry name" value="PRK05395.1-2"/>
    <property type="match status" value="1"/>
</dbReference>
<dbReference type="CDD" id="cd00466">
    <property type="entry name" value="DHQase_II"/>
    <property type="match status" value="1"/>
</dbReference>
<dbReference type="PANTHER" id="PTHR21272">
    <property type="entry name" value="CATABOLIC 3-DEHYDROQUINASE"/>
    <property type="match status" value="1"/>
</dbReference>
<sequence length="150" mass="16421">MADKFHILLLNGPNLNLLGTREPEKYGSTTLTEIVNGLENQASALDITLSHLQSNAEHQLIDRIHQARGNIDFILINPAAFTHTSVALRDALLAVQIPFIEIHLSNVHAREPFRHHSYLSDVAVGVICGLGADGYAFALQAAVNRLSKTH</sequence>
<dbReference type="PANTHER" id="PTHR21272:SF3">
    <property type="entry name" value="CATABOLIC 3-DEHYDROQUINASE"/>
    <property type="match status" value="1"/>
</dbReference>
<dbReference type="NCBIfam" id="NF003806">
    <property type="entry name" value="PRK05395.1-3"/>
    <property type="match status" value="1"/>
</dbReference>
<dbReference type="GO" id="GO:0003855">
    <property type="term" value="F:3-dehydroquinate dehydratase activity"/>
    <property type="evidence" value="ECO:0007669"/>
    <property type="project" value="UniProtKB-UniRule"/>
</dbReference>
<protein>
    <recommendedName>
        <fullName evidence="6 8">3-dehydroquinate dehydratase</fullName>
        <shortName evidence="8">3-dehydroquinase</shortName>
        <ecNumber evidence="6 8">4.2.1.10</ecNumber>
    </recommendedName>
    <alternativeName>
        <fullName evidence="8">Type II DHQase</fullName>
    </alternativeName>
</protein>
<evidence type="ECO:0000256" key="4">
    <source>
        <dbReference type="ARBA" id="ARBA00011037"/>
    </source>
</evidence>
<evidence type="ECO:0000256" key="9">
    <source>
        <dbReference type="PIRSR" id="PIRSR001399-1"/>
    </source>
</evidence>
<feature type="binding site" evidence="8 10">
    <location>
        <position position="83"/>
    </location>
    <ligand>
        <name>substrate</name>
    </ligand>
</feature>
<organism evidence="12">
    <name type="scientific">Serratia marcescens</name>
    <dbReference type="NCBI Taxonomy" id="615"/>
    <lineage>
        <taxon>Bacteria</taxon>
        <taxon>Pseudomonadati</taxon>
        <taxon>Pseudomonadota</taxon>
        <taxon>Gammaproteobacteria</taxon>
        <taxon>Enterobacterales</taxon>
        <taxon>Yersiniaceae</taxon>
        <taxon>Serratia</taxon>
    </lineage>
</organism>
<keyword evidence="7 8" id="KW-0456">Lyase</keyword>
<feature type="binding site" evidence="8 10">
    <location>
        <position position="77"/>
    </location>
    <ligand>
        <name>substrate</name>
    </ligand>
</feature>
<name>A0A1C3HJK1_SERMA</name>
<evidence type="ECO:0000256" key="6">
    <source>
        <dbReference type="ARBA" id="ARBA00012060"/>
    </source>
</evidence>
<dbReference type="NCBIfam" id="NF003807">
    <property type="entry name" value="PRK05395.1-4"/>
    <property type="match status" value="1"/>
</dbReference>
<dbReference type="GO" id="GO:0009423">
    <property type="term" value="P:chorismate biosynthetic process"/>
    <property type="evidence" value="ECO:0007669"/>
    <property type="project" value="UniProtKB-UniRule"/>
</dbReference>
<dbReference type="GO" id="GO:0008652">
    <property type="term" value="P:amino acid biosynthetic process"/>
    <property type="evidence" value="ECO:0007669"/>
    <property type="project" value="UniProtKB-KW"/>
</dbReference>
<dbReference type="HAMAP" id="MF_00169">
    <property type="entry name" value="AroQ"/>
    <property type="match status" value="1"/>
</dbReference>
<dbReference type="GO" id="GO:0009073">
    <property type="term" value="P:aromatic amino acid family biosynthetic process"/>
    <property type="evidence" value="ECO:0007669"/>
    <property type="project" value="UniProtKB-KW"/>
</dbReference>
<dbReference type="PIRSF" id="PIRSF001399">
    <property type="entry name" value="DHquinase_II"/>
    <property type="match status" value="1"/>
</dbReference>
<dbReference type="GO" id="GO:0019631">
    <property type="term" value="P:quinate catabolic process"/>
    <property type="evidence" value="ECO:0007669"/>
    <property type="project" value="TreeGrafter"/>
</dbReference>
<dbReference type="AlphaFoldDB" id="A0A1C3HJK1"/>
<evidence type="ECO:0000313" key="12">
    <source>
        <dbReference type="EMBL" id="SAY45236.1"/>
    </source>
</evidence>
<dbReference type="UniPathway" id="UPA00053">
    <property type="reaction ID" value="UER00086"/>
</dbReference>
<comment type="function">
    <text evidence="2 8">Catalyzes a trans-dehydration via an enolate intermediate.</text>
</comment>
<evidence type="ECO:0000256" key="8">
    <source>
        <dbReference type="HAMAP-Rule" id="MF_00169"/>
    </source>
</evidence>
<comment type="similarity">
    <text evidence="4 8">Belongs to the type-II 3-dehydroquinase family.</text>
</comment>
<comment type="subunit">
    <text evidence="5 8">Homododecamer.</text>
</comment>
<evidence type="ECO:0000256" key="7">
    <source>
        <dbReference type="ARBA" id="ARBA00023239"/>
    </source>
</evidence>
<accession>A0A1C3HJK1</accession>
<feature type="binding site" evidence="8 10">
    <location>
        <position position="114"/>
    </location>
    <ligand>
        <name>substrate</name>
    </ligand>
</feature>
<comment type="catalytic activity">
    <reaction evidence="1 8">
        <text>3-dehydroquinate = 3-dehydroshikimate + H2O</text>
        <dbReference type="Rhea" id="RHEA:21096"/>
        <dbReference type="ChEBI" id="CHEBI:15377"/>
        <dbReference type="ChEBI" id="CHEBI:16630"/>
        <dbReference type="ChEBI" id="CHEBI:32364"/>
        <dbReference type="EC" id="4.2.1.10"/>
    </reaction>
</comment>
<dbReference type="Pfam" id="PF01220">
    <property type="entry name" value="DHquinase_II"/>
    <property type="match status" value="1"/>
</dbReference>
<dbReference type="NCBIfam" id="TIGR01088">
    <property type="entry name" value="aroQ"/>
    <property type="match status" value="1"/>
</dbReference>
<dbReference type="InterPro" id="IPR001874">
    <property type="entry name" value="DHquinase_II"/>
</dbReference>
<dbReference type="EC" id="4.2.1.10" evidence="6 8"/>
<dbReference type="InterPro" id="IPR036441">
    <property type="entry name" value="DHquinase_II_sf"/>
</dbReference>
<comment type="pathway">
    <text evidence="3 8">Metabolic intermediate biosynthesis; chorismate biosynthesis; chorismate from D-erythrose 4-phosphate and phosphoenolpyruvate: step 3/7.</text>
</comment>
<dbReference type="EMBL" id="LT575490">
    <property type="protein sequence ID" value="SAY45236.1"/>
    <property type="molecule type" value="Genomic_DNA"/>
</dbReference>
<feature type="binding site" evidence="8 10">
    <location>
        <begin position="104"/>
        <end position="105"/>
    </location>
    <ligand>
        <name>substrate</name>
    </ligand>
</feature>
<dbReference type="PROSITE" id="PS01029">
    <property type="entry name" value="DEHYDROQUINASE_II"/>
    <property type="match status" value="1"/>
</dbReference>
<evidence type="ECO:0000256" key="5">
    <source>
        <dbReference type="ARBA" id="ARBA00011193"/>
    </source>
</evidence>
<dbReference type="SUPFAM" id="SSF52304">
    <property type="entry name" value="Type II 3-dehydroquinate dehydratase"/>
    <property type="match status" value="1"/>
</dbReference>
<feature type="binding site" evidence="8 10">
    <location>
        <position position="90"/>
    </location>
    <ligand>
        <name>substrate</name>
    </ligand>
</feature>
<evidence type="ECO:0000256" key="11">
    <source>
        <dbReference type="PIRSR" id="PIRSR001399-3"/>
    </source>
</evidence>
<evidence type="ECO:0000256" key="3">
    <source>
        <dbReference type="ARBA" id="ARBA00004902"/>
    </source>
</evidence>
<reference evidence="12" key="1">
    <citation type="submission" date="2016-05" db="EMBL/GenBank/DDBJ databases">
        <authorList>
            <person name="Cock P.J.A."/>
            <person name="Cock P.J.A."/>
        </authorList>
    </citation>
    <scope>NUCLEOTIDE SEQUENCE</scope>
    <source>
        <strain evidence="12">PWN146_assembly</strain>
    </source>
</reference>